<gene>
    <name evidence="2" type="ORF">PXEA_LOCUS21793</name>
</gene>
<name>A0A3S5AYA1_9PLAT</name>
<protein>
    <submittedName>
        <fullName evidence="2">Uncharacterized protein</fullName>
    </submittedName>
</protein>
<dbReference type="Proteomes" id="UP000784294">
    <property type="component" value="Unassembled WGS sequence"/>
</dbReference>
<reference evidence="2" key="1">
    <citation type="submission" date="2018-11" db="EMBL/GenBank/DDBJ databases">
        <authorList>
            <consortium name="Pathogen Informatics"/>
        </authorList>
    </citation>
    <scope>NUCLEOTIDE SEQUENCE</scope>
</reference>
<dbReference type="EMBL" id="CAAALY010094387">
    <property type="protein sequence ID" value="VEL28353.1"/>
    <property type="molecule type" value="Genomic_DNA"/>
</dbReference>
<keyword evidence="3" id="KW-1185">Reference proteome</keyword>
<proteinExistence type="predicted"/>
<evidence type="ECO:0000256" key="1">
    <source>
        <dbReference type="SAM" id="MobiDB-lite"/>
    </source>
</evidence>
<evidence type="ECO:0000313" key="2">
    <source>
        <dbReference type="EMBL" id="VEL28353.1"/>
    </source>
</evidence>
<organism evidence="2 3">
    <name type="scientific">Protopolystoma xenopodis</name>
    <dbReference type="NCBI Taxonomy" id="117903"/>
    <lineage>
        <taxon>Eukaryota</taxon>
        <taxon>Metazoa</taxon>
        <taxon>Spiralia</taxon>
        <taxon>Lophotrochozoa</taxon>
        <taxon>Platyhelminthes</taxon>
        <taxon>Monogenea</taxon>
        <taxon>Polyopisthocotylea</taxon>
        <taxon>Polystomatidea</taxon>
        <taxon>Polystomatidae</taxon>
        <taxon>Protopolystoma</taxon>
    </lineage>
</organism>
<feature type="compositionally biased region" description="Basic and acidic residues" evidence="1">
    <location>
        <begin position="1"/>
        <end position="16"/>
    </location>
</feature>
<comment type="caution">
    <text evidence="2">The sequence shown here is derived from an EMBL/GenBank/DDBJ whole genome shotgun (WGS) entry which is preliminary data.</text>
</comment>
<feature type="region of interest" description="Disordered" evidence="1">
    <location>
        <begin position="1"/>
        <end position="49"/>
    </location>
</feature>
<feature type="compositionally biased region" description="Polar residues" evidence="1">
    <location>
        <begin position="73"/>
        <end position="88"/>
    </location>
</feature>
<evidence type="ECO:0000313" key="3">
    <source>
        <dbReference type="Proteomes" id="UP000784294"/>
    </source>
</evidence>
<sequence length="104" mass="11643">MRATLRRESLQRRMQEKQVISRSIFGGRTSGGGMVGYDDDDDDDDPSRSISLNAIKKSAKTLLKRNRNENFSAIYSGDSGSLSDISENPTRKKSRAKIVDEEDD</sequence>
<dbReference type="AlphaFoldDB" id="A0A3S5AYA1"/>
<accession>A0A3S5AYA1</accession>
<feature type="region of interest" description="Disordered" evidence="1">
    <location>
        <begin position="73"/>
        <end position="104"/>
    </location>
</feature>